<evidence type="ECO:0000313" key="1">
    <source>
        <dbReference type="EMBL" id="ESV62294.1"/>
    </source>
</evidence>
<dbReference type="Proteomes" id="UP000018502">
    <property type="component" value="Unassembled WGS sequence"/>
</dbReference>
<protein>
    <submittedName>
        <fullName evidence="1">Uncharacterized protein</fullName>
    </submittedName>
</protein>
<sequence>MTTTWYVMTTMTTSDKPTGYLARSGSTWYWVEDKPKEK</sequence>
<gene>
    <name evidence="1" type="ORF">L833_4699</name>
</gene>
<evidence type="ECO:0000313" key="2">
    <source>
        <dbReference type="Proteomes" id="UP000018502"/>
    </source>
</evidence>
<dbReference type="AlphaFoldDB" id="A0A829M852"/>
<proteinExistence type="predicted"/>
<comment type="caution">
    <text evidence="1">The sequence shown here is derived from an EMBL/GenBank/DDBJ whole genome shotgun (WGS) entry which is preliminary data.</text>
</comment>
<organism evidence="1 2">
    <name type="scientific">Mycobacteroides abscessus MAB_091912_2446</name>
    <dbReference type="NCBI Taxonomy" id="1335414"/>
    <lineage>
        <taxon>Bacteria</taxon>
        <taxon>Bacillati</taxon>
        <taxon>Actinomycetota</taxon>
        <taxon>Actinomycetes</taxon>
        <taxon>Mycobacteriales</taxon>
        <taxon>Mycobacteriaceae</taxon>
        <taxon>Mycobacteroides</taxon>
        <taxon>Mycobacteroides abscessus</taxon>
    </lineage>
</organism>
<accession>A0A829M852</accession>
<reference evidence="1 2" key="1">
    <citation type="journal article" date="2014" name="Emerg. Infect. Dis.">
        <title>High-level Relatedness among Mycobacterium abscessus subsp. massiliense Strains from Widely Separated Outbreaks.</title>
        <authorList>
            <person name="Tettelin H."/>
            <person name="Davidson R.M."/>
            <person name="Agrawal S."/>
            <person name="Aitken M.L."/>
            <person name="Shallom S."/>
            <person name="Hasan N.A."/>
            <person name="Strong M."/>
            <person name="Nogueira de Moura V.C."/>
            <person name="De Groote M.A."/>
            <person name="Duarte R.S."/>
            <person name="Hine E."/>
            <person name="Parankush S."/>
            <person name="Su Q."/>
            <person name="Daugherty S.C."/>
            <person name="Fraser C.M."/>
            <person name="Brown-Elliott B.A."/>
            <person name="Wallace R.J.Jr."/>
            <person name="Holland S.M."/>
            <person name="Sampaio E.P."/>
            <person name="Olivier K.N."/>
            <person name="Jackson M."/>
            <person name="Zelazny A.M."/>
        </authorList>
    </citation>
    <scope>NUCLEOTIDE SEQUENCE [LARGE SCALE GENOMIC DNA]</scope>
    <source>
        <strain evidence="1 2">MAB_091912_2446</strain>
    </source>
</reference>
<dbReference type="EMBL" id="AYTF01000002">
    <property type="protein sequence ID" value="ESV62294.1"/>
    <property type="molecule type" value="Genomic_DNA"/>
</dbReference>
<name>A0A829M852_9MYCO</name>